<evidence type="ECO:0000313" key="3">
    <source>
        <dbReference type="EMBL" id="AWB10786.1"/>
    </source>
</evidence>
<dbReference type="EMBL" id="CP020921">
    <property type="protein sequence ID" value="AWB10786.1"/>
    <property type="molecule type" value="Genomic_DNA"/>
</dbReference>
<dbReference type="SUPFAM" id="SSF50037">
    <property type="entry name" value="C-terminal domain of transcriptional repressors"/>
    <property type="match status" value="1"/>
</dbReference>
<dbReference type="PANTHER" id="PTHR43151:SF1">
    <property type="entry name" value="SSR2333 PROTEIN"/>
    <property type="match status" value="1"/>
</dbReference>
<dbReference type="KEGG" id="taci:TDSAC_1446"/>
<dbReference type="InterPro" id="IPR007167">
    <property type="entry name" value="Fe-transptr_FeoA-like"/>
</dbReference>
<name>A0A2R4W263_THEAF</name>
<dbReference type="SMART" id="SM00899">
    <property type="entry name" value="FeoA"/>
    <property type="match status" value="1"/>
</dbReference>
<dbReference type="InterPro" id="IPR038157">
    <property type="entry name" value="FeoA_core_dom"/>
</dbReference>
<organism evidence="3 4">
    <name type="scientific">Thermodesulfobium acidiphilum</name>
    <dbReference type="NCBI Taxonomy" id="1794699"/>
    <lineage>
        <taxon>Bacteria</taxon>
        <taxon>Pseudomonadati</taxon>
        <taxon>Thermodesulfobiota</taxon>
        <taxon>Thermodesulfobiia</taxon>
        <taxon>Thermodesulfobiales</taxon>
        <taxon>Thermodesulfobiaceae</taxon>
        <taxon>Thermodesulfobium</taxon>
    </lineage>
</organism>
<dbReference type="OrthoDB" id="9811076at2"/>
<sequence length="79" mass="8619">MLKNRNIPLILADENLEYEIIGIGGGCGLRAKLLEMGFIPGAKLRLLYKANGPLIVALNGSRYTMCKGFASKIIVREVV</sequence>
<evidence type="ECO:0000256" key="1">
    <source>
        <dbReference type="ARBA" id="ARBA00023004"/>
    </source>
</evidence>
<evidence type="ECO:0000259" key="2">
    <source>
        <dbReference type="SMART" id="SM00899"/>
    </source>
</evidence>
<accession>A0A2R4W263</accession>
<dbReference type="Pfam" id="PF04023">
    <property type="entry name" value="FeoA"/>
    <property type="match status" value="1"/>
</dbReference>
<dbReference type="GO" id="GO:0046914">
    <property type="term" value="F:transition metal ion binding"/>
    <property type="evidence" value="ECO:0007669"/>
    <property type="project" value="InterPro"/>
</dbReference>
<dbReference type="InterPro" id="IPR053184">
    <property type="entry name" value="FeoA-like"/>
</dbReference>
<proteinExistence type="predicted"/>
<dbReference type="Gene3D" id="2.30.30.90">
    <property type="match status" value="1"/>
</dbReference>
<dbReference type="Proteomes" id="UP000244792">
    <property type="component" value="Chromosome"/>
</dbReference>
<evidence type="ECO:0000313" key="4">
    <source>
        <dbReference type="Proteomes" id="UP000244792"/>
    </source>
</evidence>
<dbReference type="AlphaFoldDB" id="A0A2R4W263"/>
<dbReference type="PANTHER" id="PTHR43151">
    <property type="entry name" value="FEOA FAMILY PROTEIN"/>
    <property type="match status" value="1"/>
</dbReference>
<protein>
    <submittedName>
        <fullName evidence="3">Ferrous iron transport protein A</fullName>
    </submittedName>
</protein>
<dbReference type="InterPro" id="IPR008988">
    <property type="entry name" value="Transcriptional_repressor_C"/>
</dbReference>
<keyword evidence="4" id="KW-1185">Reference proteome</keyword>
<gene>
    <name evidence="3" type="ORF">TDSAC_1446</name>
</gene>
<feature type="domain" description="Ferrous iron transporter FeoA-like" evidence="2">
    <location>
        <begin position="7"/>
        <end position="77"/>
    </location>
</feature>
<keyword evidence="1" id="KW-0408">Iron</keyword>
<reference evidence="3 4" key="1">
    <citation type="submission" date="2017-04" db="EMBL/GenBank/DDBJ databases">
        <title>Genomic insights into metabolism of Thermodesulfobium acidiphilum.</title>
        <authorList>
            <person name="Toshchakov S.V."/>
            <person name="Frolov E.N."/>
            <person name="Kublanov I.V."/>
            <person name="Samarov N.I."/>
            <person name="Novikov A."/>
            <person name="Lebedinsky A.V."/>
            <person name="Bonch-Osmolovskaya E.A."/>
            <person name="Chernyh N.A."/>
        </authorList>
    </citation>
    <scope>NUCLEOTIDE SEQUENCE [LARGE SCALE GENOMIC DNA]</scope>
    <source>
        <strain evidence="3 4">3127-1</strain>
    </source>
</reference>